<gene>
    <name evidence="2" type="ORF">O0S08_21630</name>
</gene>
<keyword evidence="3" id="KW-1185">Reference proteome</keyword>
<reference evidence="2" key="1">
    <citation type="submission" date="2022-11" db="EMBL/GenBank/DDBJ databases">
        <title>Minimal conservation of predation-associated metabolite biosynthetic gene clusters underscores biosynthetic potential of Myxococcota including descriptions for ten novel species: Archangium lansinium sp. nov., Myxococcus landrumus sp. nov., Nannocystis bai.</title>
        <authorList>
            <person name="Ahearne A."/>
            <person name="Stevens C."/>
            <person name="Dowd S."/>
        </authorList>
    </citation>
    <scope>NUCLEOTIDE SEQUENCE</scope>
    <source>
        <strain evidence="2">Fl3</strain>
    </source>
</reference>
<evidence type="ECO:0000313" key="2">
    <source>
        <dbReference type="EMBL" id="WAS98741.1"/>
    </source>
</evidence>
<dbReference type="EMBL" id="CP114040">
    <property type="protein sequence ID" value="WAS98741.1"/>
    <property type="molecule type" value="Genomic_DNA"/>
</dbReference>
<dbReference type="Proteomes" id="UP001164459">
    <property type="component" value="Chromosome"/>
</dbReference>
<evidence type="ECO:0000313" key="3">
    <source>
        <dbReference type="Proteomes" id="UP001164459"/>
    </source>
</evidence>
<protein>
    <submittedName>
        <fullName evidence="2">Uncharacterized protein</fullName>
    </submittedName>
</protein>
<proteinExistence type="predicted"/>
<feature type="region of interest" description="Disordered" evidence="1">
    <location>
        <begin position="42"/>
        <end position="66"/>
    </location>
</feature>
<dbReference type="PROSITE" id="PS51257">
    <property type="entry name" value="PROKAR_LIPOPROTEIN"/>
    <property type="match status" value="1"/>
</dbReference>
<dbReference type="RefSeq" id="WP_269041099.1">
    <property type="nucleotide sequence ID" value="NZ_CP114040.1"/>
</dbReference>
<evidence type="ECO:0000256" key="1">
    <source>
        <dbReference type="SAM" id="MobiDB-lite"/>
    </source>
</evidence>
<feature type="compositionally biased region" description="Low complexity" evidence="1">
    <location>
        <begin position="42"/>
        <end position="64"/>
    </location>
</feature>
<sequence>MRTRGTIVRSSFALGAVMSIGGCFHDSPPQLGCASESVCTTTSASTTTTTMEPTTSTTTTTGESAEPRTFRIDSLRLVDPHLFSDICFDVTGLVNMFGLTQQIGDGELNLILHFADFDPGALAAVLEEALSCDLTAQTCVQDEGVSLQLPVERITEAPCLAVDPAVFATMNAASLNQPEPTCFRTSAVELALPLGAADAPINMLQTQVAFNFDDPDDPQAILHGVISGFMTRASAEAVDIEVSGADYNLWALVQGPEGCAESHPDLLPSVDELAGPDGPIEGVWLAFNATASRVALVPP</sequence>
<accession>A0ABY7HHD7</accession>
<organism evidence="2 3">
    <name type="scientific">Nannocystis punicea</name>
    <dbReference type="NCBI Taxonomy" id="2995304"/>
    <lineage>
        <taxon>Bacteria</taxon>
        <taxon>Pseudomonadati</taxon>
        <taxon>Myxococcota</taxon>
        <taxon>Polyangia</taxon>
        <taxon>Nannocystales</taxon>
        <taxon>Nannocystaceae</taxon>
        <taxon>Nannocystis</taxon>
    </lineage>
</organism>
<name>A0ABY7HHD7_9BACT</name>